<dbReference type="HOGENOM" id="CLU_053360_2_0_1"/>
<feature type="transmembrane region" description="Helical" evidence="2">
    <location>
        <begin position="85"/>
        <end position="108"/>
    </location>
</feature>
<proteinExistence type="predicted"/>
<dbReference type="InParanoid" id="K5WEY4"/>
<keyword evidence="2" id="KW-0812">Transmembrane</keyword>
<evidence type="ECO:0000259" key="3">
    <source>
        <dbReference type="Pfam" id="PF20151"/>
    </source>
</evidence>
<feature type="transmembrane region" description="Helical" evidence="2">
    <location>
        <begin position="12"/>
        <end position="38"/>
    </location>
</feature>
<keyword evidence="2" id="KW-1133">Transmembrane helix</keyword>
<sequence>MSAQPDQALDQAYWQFLVSNYSFAAVACLVFYEFLITIDNEVKVVWKRPITASAVLLGSVRWCVLLSIAVQLLPSTPNTCPPLEILTWILILIGFVQTALFSALRVFAVWDRSHVWSLVVFALSMVPFATNLFKATQSTFSSVGDSIVGMTCASEYPYSARTYDMLAYITRGSLILADTTVLTLTWVKTFGNWWRARGINVNVSLTTCLLRDALLAISIIQLLTFDSSADLAPVSALITALPPVLINRFMINLRIVNSDVPDYSMRITDRQQGQSTVQFRRSTIRLGNIGGTLQNGWDDDRSWDEEGSAAEVDEAGGSETNAEALPTPEITP</sequence>
<feature type="compositionally biased region" description="Acidic residues" evidence="1">
    <location>
        <begin position="301"/>
        <end position="316"/>
    </location>
</feature>
<dbReference type="InterPro" id="IPR045340">
    <property type="entry name" value="DUF6533"/>
</dbReference>
<dbReference type="EMBL" id="JH930470">
    <property type="protein sequence ID" value="EKM57644.1"/>
    <property type="molecule type" value="Genomic_DNA"/>
</dbReference>
<dbReference type="Proteomes" id="UP000008370">
    <property type="component" value="Unassembled WGS sequence"/>
</dbReference>
<feature type="domain" description="DUF6533" evidence="3">
    <location>
        <begin position="21"/>
        <end position="66"/>
    </location>
</feature>
<feature type="transmembrane region" description="Helical" evidence="2">
    <location>
        <begin position="165"/>
        <end position="187"/>
    </location>
</feature>
<feature type="transmembrane region" description="Helical" evidence="2">
    <location>
        <begin position="115"/>
        <end position="133"/>
    </location>
</feature>
<accession>K5WEY4</accession>
<protein>
    <recommendedName>
        <fullName evidence="3">DUF6533 domain-containing protein</fullName>
    </recommendedName>
</protein>
<feature type="region of interest" description="Disordered" evidence="1">
    <location>
        <begin position="295"/>
        <end position="332"/>
    </location>
</feature>
<keyword evidence="2" id="KW-0472">Membrane</keyword>
<dbReference type="OrthoDB" id="2797003at2759"/>
<keyword evidence="5" id="KW-1185">Reference proteome</keyword>
<evidence type="ECO:0000256" key="2">
    <source>
        <dbReference type="SAM" id="Phobius"/>
    </source>
</evidence>
<evidence type="ECO:0000256" key="1">
    <source>
        <dbReference type="SAM" id="MobiDB-lite"/>
    </source>
</evidence>
<feature type="transmembrane region" description="Helical" evidence="2">
    <location>
        <begin position="50"/>
        <end position="73"/>
    </location>
</feature>
<evidence type="ECO:0000313" key="4">
    <source>
        <dbReference type="EMBL" id="EKM57644.1"/>
    </source>
</evidence>
<dbReference type="GeneID" id="18915208"/>
<gene>
    <name evidence="4" type="ORF">PHACADRAFT_251381</name>
</gene>
<dbReference type="RefSeq" id="XP_007392991.1">
    <property type="nucleotide sequence ID" value="XM_007392929.1"/>
</dbReference>
<organism evidence="4 5">
    <name type="scientific">Phanerochaete carnosa (strain HHB-10118-sp)</name>
    <name type="common">White-rot fungus</name>
    <name type="synonym">Peniophora carnosa</name>
    <dbReference type="NCBI Taxonomy" id="650164"/>
    <lineage>
        <taxon>Eukaryota</taxon>
        <taxon>Fungi</taxon>
        <taxon>Dikarya</taxon>
        <taxon>Basidiomycota</taxon>
        <taxon>Agaricomycotina</taxon>
        <taxon>Agaricomycetes</taxon>
        <taxon>Polyporales</taxon>
        <taxon>Phanerochaetaceae</taxon>
        <taxon>Phanerochaete</taxon>
    </lineage>
</organism>
<name>K5WEY4_PHACS</name>
<dbReference type="AlphaFoldDB" id="K5WEY4"/>
<reference evidence="4 5" key="1">
    <citation type="journal article" date="2012" name="BMC Genomics">
        <title>Comparative genomics of the white-rot fungi, Phanerochaete carnosa and P. chrysosporium, to elucidate the genetic basis of the distinct wood types they colonize.</title>
        <authorList>
            <person name="Suzuki H."/>
            <person name="MacDonald J."/>
            <person name="Syed K."/>
            <person name="Salamov A."/>
            <person name="Hori C."/>
            <person name="Aerts A."/>
            <person name="Henrissat B."/>
            <person name="Wiebenga A."/>
            <person name="vanKuyk P.A."/>
            <person name="Barry K."/>
            <person name="Lindquist E."/>
            <person name="LaButti K."/>
            <person name="Lapidus A."/>
            <person name="Lucas S."/>
            <person name="Coutinho P."/>
            <person name="Gong Y."/>
            <person name="Samejima M."/>
            <person name="Mahadevan R."/>
            <person name="Abou-Zaid M."/>
            <person name="de Vries R.P."/>
            <person name="Igarashi K."/>
            <person name="Yadav J.S."/>
            <person name="Grigoriev I.V."/>
            <person name="Master E.R."/>
        </authorList>
    </citation>
    <scope>NUCLEOTIDE SEQUENCE [LARGE SCALE GENOMIC DNA]</scope>
    <source>
        <strain evidence="4 5">HHB-10118-sp</strain>
    </source>
</reference>
<dbReference type="Pfam" id="PF20151">
    <property type="entry name" value="DUF6533"/>
    <property type="match status" value="1"/>
</dbReference>
<evidence type="ECO:0000313" key="5">
    <source>
        <dbReference type="Proteomes" id="UP000008370"/>
    </source>
</evidence>
<dbReference type="KEGG" id="pco:PHACADRAFT_251381"/>